<accession>A0A9W4NFX7</accession>
<dbReference type="PANTHER" id="PTHR35394">
    <property type="entry name" value="DUF3176 DOMAIN-CONTAINING PROTEIN"/>
    <property type="match status" value="1"/>
</dbReference>
<evidence type="ECO:0000313" key="3">
    <source>
        <dbReference type="Proteomes" id="UP001152649"/>
    </source>
</evidence>
<feature type="transmembrane region" description="Helical" evidence="1">
    <location>
        <begin position="41"/>
        <end position="61"/>
    </location>
</feature>
<keyword evidence="1" id="KW-0472">Membrane</keyword>
<dbReference type="Proteomes" id="UP001152649">
    <property type="component" value="Unassembled WGS sequence"/>
</dbReference>
<dbReference type="AlphaFoldDB" id="A0A9W4NFX7"/>
<evidence type="ECO:0000256" key="1">
    <source>
        <dbReference type="SAM" id="Phobius"/>
    </source>
</evidence>
<reference evidence="2" key="1">
    <citation type="submission" date="2021-07" db="EMBL/GenBank/DDBJ databases">
        <authorList>
            <person name="Branca A.L. A."/>
        </authorList>
    </citation>
    <scope>NUCLEOTIDE SEQUENCE</scope>
</reference>
<proteinExistence type="predicted"/>
<organism evidence="2 3">
    <name type="scientific">Penicillium salamii</name>
    <dbReference type="NCBI Taxonomy" id="1612424"/>
    <lineage>
        <taxon>Eukaryota</taxon>
        <taxon>Fungi</taxon>
        <taxon>Dikarya</taxon>
        <taxon>Ascomycota</taxon>
        <taxon>Pezizomycotina</taxon>
        <taxon>Eurotiomycetes</taxon>
        <taxon>Eurotiomycetidae</taxon>
        <taxon>Eurotiales</taxon>
        <taxon>Aspergillaceae</taxon>
        <taxon>Penicillium</taxon>
    </lineage>
</organism>
<dbReference type="Pfam" id="PF11374">
    <property type="entry name" value="DUF3176"/>
    <property type="match status" value="1"/>
</dbReference>
<keyword evidence="1" id="KW-1133">Transmembrane helix</keyword>
<dbReference type="OrthoDB" id="5376804at2759"/>
<evidence type="ECO:0000313" key="2">
    <source>
        <dbReference type="EMBL" id="CAG8364746.1"/>
    </source>
</evidence>
<keyword evidence="3" id="KW-1185">Reference proteome</keyword>
<feature type="transmembrane region" description="Helical" evidence="1">
    <location>
        <begin position="498"/>
        <end position="520"/>
    </location>
</feature>
<feature type="transmembrane region" description="Helical" evidence="1">
    <location>
        <begin position="141"/>
        <end position="162"/>
    </location>
</feature>
<dbReference type="EMBL" id="CAJVPG010000155">
    <property type="protein sequence ID" value="CAG8364746.1"/>
    <property type="molecule type" value="Genomic_DNA"/>
</dbReference>
<gene>
    <name evidence="2" type="ORF">PSALAMII_LOCUS4136</name>
</gene>
<dbReference type="PANTHER" id="PTHR35394:SF5">
    <property type="entry name" value="DUF3176 DOMAIN-CONTAINING PROTEIN"/>
    <property type="match status" value="1"/>
</dbReference>
<comment type="caution">
    <text evidence="2">The sequence shown here is derived from an EMBL/GenBank/DDBJ whole genome shotgun (WGS) entry which is preliminary data.</text>
</comment>
<name>A0A9W4NFX7_9EURO</name>
<keyword evidence="1" id="KW-0812">Transmembrane</keyword>
<feature type="transmembrane region" description="Helical" evidence="1">
    <location>
        <begin position="77"/>
        <end position="98"/>
    </location>
</feature>
<protein>
    <submittedName>
        <fullName evidence="2">Uncharacterized protein</fullName>
    </submittedName>
</protein>
<sequence length="570" mass="62982">MAGSARNVQTHSYEPAPGYEESFVGYKRHSFWSSKGWRWELLTSILALGLLAGIIVFFIFMDGAPLSDFEVGLSPNAWISIMTTACVASFMHGVNAFVGQHKWLYYMKGSHQLADLETFDEASRGPSGSLMFLYDRLKKNMILSAASIGALITILQLTFTPFTQQVIQLRQRDLTSAANAAILGYTHYYNASVDPSLSRLDNSVIGNYPVDPGMQAAIIQGLFGIDLPEPFTCPGACRWNGSYTSLGFKAECKDVTKATMQTATCNGSVNSSLQQCNMTTPAGVNLTSRTMATDYATIYAMNAFAFPFGKQTVETITDELPEIVRFGIYRSTVDEGFSMHNINITDCALSLTAYEYTGVKANGSSLTFGNKREVDFGVKNPWKYTGGGGFNEVQSNPDLYTNETINGNMTIPAFGVTYLNLYGLRNFFQSTTIVTEWVVGNFVNTNSGVATSLVGDVDIGDRFNKMATSMTNNLRYGTSGQNAFGDVIEKETYIHIRWGFFVVPCFIELLAVVFAITSMVQNRRSRRVPLWKSSVLAILACQYENGKLFSTSKDIKRIYEEAEKNEAELH</sequence>
<dbReference type="InterPro" id="IPR021514">
    <property type="entry name" value="DUF3176"/>
</dbReference>